<sequence length="79" mass="8637">MCLAIPAKILSIEDECATIEVGSLKQTCYLGLVPEVKVGDYVIVHAGYAISSLDEDEALKTLDLFRQLAEIQDDEDAVH</sequence>
<name>A0ABV6YWI1_UNCC1</name>
<keyword evidence="3" id="KW-1185">Reference proteome</keyword>
<reference evidence="2 3" key="1">
    <citation type="submission" date="2024-09" db="EMBL/GenBank/DDBJ databases">
        <title>Laminarin stimulates single cell rates of sulfate reduction while oxygen inhibits transcriptomic activity in coastal marine sediment.</title>
        <authorList>
            <person name="Lindsay M."/>
            <person name="Orcutt B."/>
            <person name="Emerson D."/>
            <person name="Stepanauskas R."/>
            <person name="D'Angelo T."/>
        </authorList>
    </citation>
    <scope>NUCLEOTIDE SEQUENCE [LARGE SCALE GENOMIC DNA]</scope>
    <source>
        <strain evidence="2">SAG AM-311-K15</strain>
    </source>
</reference>
<evidence type="ECO:0000256" key="1">
    <source>
        <dbReference type="ARBA" id="ARBA00006018"/>
    </source>
</evidence>
<dbReference type="PANTHER" id="PTHR35177:SF2">
    <property type="entry name" value="HYDROGENASE MATURATION FACTOR HYBG"/>
    <property type="match status" value="1"/>
</dbReference>
<organism evidence="2 3">
    <name type="scientific">candidate division CSSED10-310 bacterium</name>
    <dbReference type="NCBI Taxonomy" id="2855610"/>
    <lineage>
        <taxon>Bacteria</taxon>
        <taxon>Bacteria division CSSED10-310</taxon>
    </lineage>
</organism>
<accession>A0ABV6YWI1</accession>
<protein>
    <submittedName>
        <fullName evidence="2">HypC/HybG/HupF family hydrogenase formation chaperone</fullName>
    </submittedName>
</protein>
<dbReference type="InterPro" id="IPR001109">
    <property type="entry name" value="Hydrogenase_HupF/HypC"/>
</dbReference>
<comment type="caution">
    <text evidence="2">The sequence shown here is derived from an EMBL/GenBank/DDBJ whole genome shotgun (WGS) entry which is preliminary data.</text>
</comment>
<comment type="similarity">
    <text evidence="1">Belongs to the HupF/HypC family.</text>
</comment>
<dbReference type="NCBIfam" id="TIGR00074">
    <property type="entry name" value="hypC_hupF"/>
    <property type="match status" value="1"/>
</dbReference>
<dbReference type="Proteomes" id="UP001594351">
    <property type="component" value="Unassembled WGS sequence"/>
</dbReference>
<dbReference type="EMBL" id="JBHPBY010000108">
    <property type="protein sequence ID" value="MFC1850570.1"/>
    <property type="molecule type" value="Genomic_DNA"/>
</dbReference>
<evidence type="ECO:0000313" key="2">
    <source>
        <dbReference type="EMBL" id="MFC1850570.1"/>
    </source>
</evidence>
<gene>
    <name evidence="2" type="ORF">ACFL27_10295</name>
</gene>
<dbReference type="PROSITE" id="PS01097">
    <property type="entry name" value="HUPF_HYPC"/>
    <property type="match status" value="1"/>
</dbReference>
<proteinExistence type="inferred from homology"/>
<dbReference type="PANTHER" id="PTHR35177">
    <property type="entry name" value="HYDROGENASE MATURATION FACTOR HYBG"/>
    <property type="match status" value="1"/>
</dbReference>
<dbReference type="Gene3D" id="2.30.30.140">
    <property type="match status" value="1"/>
</dbReference>
<evidence type="ECO:0000313" key="3">
    <source>
        <dbReference type="Proteomes" id="UP001594351"/>
    </source>
</evidence>
<dbReference type="PRINTS" id="PR00445">
    <property type="entry name" value="HUPFHYPC"/>
</dbReference>
<dbReference type="SUPFAM" id="SSF159127">
    <property type="entry name" value="HupF/HypC-like"/>
    <property type="match status" value="1"/>
</dbReference>
<dbReference type="Pfam" id="PF01455">
    <property type="entry name" value="HupF_HypC"/>
    <property type="match status" value="1"/>
</dbReference>
<dbReference type="InterPro" id="IPR019812">
    <property type="entry name" value="Hydgase_assmbl_chp_CS"/>
</dbReference>